<evidence type="ECO:0000313" key="5">
    <source>
        <dbReference type="Proteomes" id="UP001596071"/>
    </source>
</evidence>
<dbReference type="InterPro" id="IPR020019">
    <property type="entry name" value="AcTrfase_PglD-like"/>
</dbReference>
<dbReference type="SUPFAM" id="SSF51161">
    <property type="entry name" value="Trimeric LpxA-like enzymes"/>
    <property type="match status" value="1"/>
</dbReference>
<dbReference type="InterPro" id="IPR018357">
    <property type="entry name" value="Hexapep_transf_CS"/>
</dbReference>
<keyword evidence="2" id="KW-0677">Repeat</keyword>
<dbReference type="PANTHER" id="PTHR43300:SF7">
    <property type="entry name" value="UDP-N-ACETYLBACILLOSAMINE N-ACETYLTRANSFERASE"/>
    <property type="match status" value="1"/>
</dbReference>
<keyword evidence="5" id="KW-1185">Reference proteome</keyword>
<evidence type="ECO:0000313" key="4">
    <source>
        <dbReference type="EMBL" id="MFC5604725.1"/>
    </source>
</evidence>
<dbReference type="Gene3D" id="2.160.10.10">
    <property type="entry name" value="Hexapeptide repeat proteins"/>
    <property type="match status" value="1"/>
</dbReference>
<gene>
    <name evidence="4" type="ORF">ACFPTP_15935</name>
</gene>
<dbReference type="InterPro" id="IPR050179">
    <property type="entry name" value="Trans_hexapeptide_repeat"/>
</dbReference>
<reference evidence="5" key="1">
    <citation type="journal article" date="2019" name="Int. J. Syst. Evol. Microbiol.">
        <title>The Global Catalogue of Microorganisms (GCM) 10K type strain sequencing project: providing services to taxonomists for standard genome sequencing and annotation.</title>
        <authorList>
            <consortium name="The Broad Institute Genomics Platform"/>
            <consortium name="The Broad Institute Genome Sequencing Center for Infectious Disease"/>
            <person name="Wu L."/>
            <person name="Ma J."/>
        </authorList>
    </citation>
    <scope>NUCLEOTIDE SEQUENCE [LARGE SCALE GENOMIC DNA]</scope>
    <source>
        <strain evidence="5">KACC 11299</strain>
    </source>
</reference>
<comment type="caution">
    <text evidence="4">The sequence shown here is derived from an EMBL/GenBank/DDBJ whole genome shotgun (WGS) entry which is preliminary data.</text>
</comment>
<dbReference type="InterPro" id="IPR041561">
    <property type="entry name" value="PglD_N"/>
</dbReference>
<evidence type="ECO:0000256" key="2">
    <source>
        <dbReference type="ARBA" id="ARBA00022737"/>
    </source>
</evidence>
<dbReference type="NCBIfam" id="TIGR03570">
    <property type="entry name" value="NeuD_NnaD"/>
    <property type="match status" value="1"/>
</dbReference>
<dbReference type="CDD" id="cd03360">
    <property type="entry name" value="LbH_AT_putative"/>
    <property type="match status" value="1"/>
</dbReference>
<dbReference type="Gene3D" id="3.40.50.20">
    <property type="match status" value="1"/>
</dbReference>
<evidence type="ECO:0000256" key="1">
    <source>
        <dbReference type="ARBA" id="ARBA00022679"/>
    </source>
</evidence>
<organism evidence="4 5">
    <name type="scientific">Sporosarcina koreensis</name>
    <dbReference type="NCBI Taxonomy" id="334735"/>
    <lineage>
        <taxon>Bacteria</taxon>
        <taxon>Bacillati</taxon>
        <taxon>Bacillota</taxon>
        <taxon>Bacilli</taxon>
        <taxon>Bacillales</taxon>
        <taxon>Caryophanaceae</taxon>
        <taxon>Sporosarcina</taxon>
    </lineage>
</organism>
<dbReference type="PANTHER" id="PTHR43300">
    <property type="entry name" value="ACETYLTRANSFERASE"/>
    <property type="match status" value="1"/>
</dbReference>
<feature type="domain" description="PglD N-terminal" evidence="3">
    <location>
        <begin position="5"/>
        <end position="80"/>
    </location>
</feature>
<keyword evidence="1" id="KW-0808">Transferase</keyword>
<dbReference type="Pfam" id="PF00132">
    <property type="entry name" value="Hexapep"/>
    <property type="match status" value="2"/>
</dbReference>
<dbReference type="Proteomes" id="UP001596071">
    <property type="component" value="Unassembled WGS sequence"/>
</dbReference>
<dbReference type="InterPro" id="IPR001451">
    <property type="entry name" value="Hexapep"/>
</dbReference>
<accession>A0ABW0U3G6</accession>
<protein>
    <submittedName>
        <fullName evidence="4">Acetyltransferase</fullName>
    </submittedName>
</protein>
<dbReference type="InterPro" id="IPR011004">
    <property type="entry name" value="Trimer_LpxA-like_sf"/>
</dbReference>
<sequence>MNKPIIMIGNGGHASVLVETLIGQGREIKGYTAPEEDNDFFELLYIGMDDAITKYKPDEVELVLGIGTITISKKRKLVFEKFKAKGYLFTNVIHSTAIISPSTNIGQGVQIMAGAILQTNVSIADNTIINTGTIIDHDCMIGSHVHLAPGSTLSGGVRIGDGCHIGTGTSIIQGITIGEESIVGAGSVIVKNVGNKKKVYGVPAKEV</sequence>
<evidence type="ECO:0000259" key="3">
    <source>
        <dbReference type="Pfam" id="PF17836"/>
    </source>
</evidence>
<dbReference type="PROSITE" id="PS00101">
    <property type="entry name" value="HEXAPEP_TRANSFERASES"/>
    <property type="match status" value="1"/>
</dbReference>
<proteinExistence type="predicted"/>
<dbReference type="Pfam" id="PF17836">
    <property type="entry name" value="PglD_N"/>
    <property type="match status" value="1"/>
</dbReference>
<dbReference type="EMBL" id="JBHSNP010000028">
    <property type="protein sequence ID" value="MFC5604725.1"/>
    <property type="molecule type" value="Genomic_DNA"/>
</dbReference>
<name>A0ABW0U3G6_9BACL</name>
<dbReference type="RefSeq" id="WP_381446837.1">
    <property type="nucleotide sequence ID" value="NZ_JBHSNP010000028.1"/>
</dbReference>